<dbReference type="PANTHER" id="PTHR35271">
    <property type="entry name" value="ABC TRANSPORTER, SUBSTRATE-BINDING LIPOPROTEIN-RELATED"/>
    <property type="match status" value="1"/>
</dbReference>
<dbReference type="SUPFAM" id="SSF53822">
    <property type="entry name" value="Periplasmic binding protein-like I"/>
    <property type="match status" value="1"/>
</dbReference>
<keyword evidence="3" id="KW-1185">Reference proteome</keyword>
<keyword evidence="1" id="KW-0732">Signal</keyword>
<evidence type="ECO:0000313" key="3">
    <source>
        <dbReference type="Proteomes" id="UP001325140"/>
    </source>
</evidence>
<organism evidence="2 3">
    <name type="scientific">Candidatus Fokinia crypta</name>
    <dbReference type="NCBI Taxonomy" id="1920990"/>
    <lineage>
        <taxon>Bacteria</taxon>
        <taxon>Pseudomonadati</taxon>
        <taxon>Pseudomonadota</taxon>
        <taxon>Alphaproteobacteria</taxon>
        <taxon>Rickettsiales</taxon>
        <taxon>Candidatus Midichloriaceae</taxon>
        <taxon>Candidatus Fokinia</taxon>
    </lineage>
</organism>
<dbReference type="InterPro" id="IPR028082">
    <property type="entry name" value="Peripla_BP_I"/>
</dbReference>
<evidence type="ECO:0000256" key="1">
    <source>
        <dbReference type="SAM" id="SignalP"/>
    </source>
</evidence>
<dbReference type="CDD" id="cd06325">
    <property type="entry name" value="PBP1_ABC_unchar_transporter"/>
    <property type="match status" value="1"/>
</dbReference>
<feature type="chain" id="PRO_5045898809" evidence="1">
    <location>
        <begin position="20"/>
        <end position="309"/>
    </location>
</feature>
<dbReference type="PANTHER" id="PTHR35271:SF1">
    <property type="entry name" value="ABC TRANSPORTER, SUBSTRATE-BINDING LIPOPROTEIN"/>
    <property type="match status" value="1"/>
</dbReference>
<reference evidence="2" key="1">
    <citation type="submission" date="2022-10" db="EMBL/GenBank/DDBJ databases">
        <title>Host association and intracellularity evolved multiple times independently in the Rickettsiales.</title>
        <authorList>
            <person name="Castelli M."/>
            <person name="Nardi T."/>
            <person name="Gammuto L."/>
            <person name="Bellinzona G."/>
            <person name="Sabaneyeva E."/>
            <person name="Potekhin A."/>
            <person name="Serra V."/>
            <person name="Petroni G."/>
            <person name="Sassera D."/>
        </authorList>
    </citation>
    <scope>NUCLEOTIDE SEQUENCE [LARGE SCALE GENOMIC DNA]</scope>
    <source>
        <strain evidence="2">US_Bl 11III1</strain>
    </source>
</reference>
<feature type="signal peptide" evidence="1">
    <location>
        <begin position="1"/>
        <end position="19"/>
    </location>
</feature>
<dbReference type="Pfam" id="PF04392">
    <property type="entry name" value="ABC_sub_bind"/>
    <property type="match status" value="1"/>
</dbReference>
<evidence type="ECO:0000313" key="2">
    <source>
        <dbReference type="EMBL" id="WPX97547.1"/>
    </source>
</evidence>
<protein>
    <submittedName>
        <fullName evidence="2">ABC transporter substrate binding protein</fullName>
    </submittedName>
</protein>
<accession>A0ABZ0UPS8</accession>
<dbReference type="Gene3D" id="3.40.50.2300">
    <property type="match status" value="2"/>
</dbReference>
<dbReference type="EMBL" id="CP110343">
    <property type="protein sequence ID" value="WPX97547.1"/>
    <property type="molecule type" value="Genomic_DNA"/>
</dbReference>
<dbReference type="InterPro" id="IPR007487">
    <property type="entry name" value="ABC_transpt-TYRBP-like"/>
</dbReference>
<name>A0ABZ0UPS8_9RICK</name>
<dbReference type="RefSeq" id="WP_323722208.1">
    <property type="nucleotide sequence ID" value="NZ_CP110343.1"/>
</dbReference>
<proteinExistence type="predicted"/>
<dbReference type="Proteomes" id="UP001325140">
    <property type="component" value="Chromosome"/>
</dbReference>
<sequence length="309" mass="33671">MIRYILIKIFICYAFIASASENTVFVVKSADHPALDVVASAIYDTIKGIASVSVKSAQGNIVLAHQIASQCFASHPKAVVGIGTMAAQMLLSARKKHDTLVVFSSVTEPYKAGLLKNENVAGVSNFLPSERYLAIMIEMQPYIKKLGILYNPSEINSQYIVNDLSKACSKYNIKLVKRALLKVTDVNSCLASIIEKVDAIVISNDNTALSGISNIAEFCKKRKIPLYCTDVDTVYAGVLGAIGPNQYKIGVMTGELLKKAFNHEKVDSTVLYPEKVEIAINKVTSDEIGFSIPRSIMEKASVIVNDLQK</sequence>
<gene>
    <name evidence="2" type="ORF">Fokcrypt_00052</name>
</gene>